<organism evidence="2 3">
    <name type="scientific">Marasmius tenuissimus</name>
    <dbReference type="NCBI Taxonomy" id="585030"/>
    <lineage>
        <taxon>Eukaryota</taxon>
        <taxon>Fungi</taxon>
        <taxon>Dikarya</taxon>
        <taxon>Basidiomycota</taxon>
        <taxon>Agaricomycotina</taxon>
        <taxon>Agaricomycetes</taxon>
        <taxon>Agaricomycetidae</taxon>
        <taxon>Agaricales</taxon>
        <taxon>Marasmiineae</taxon>
        <taxon>Marasmiaceae</taxon>
        <taxon>Marasmius</taxon>
    </lineage>
</organism>
<feature type="domain" description="DUF7514" evidence="1">
    <location>
        <begin position="3"/>
        <end position="197"/>
    </location>
</feature>
<proteinExistence type="predicted"/>
<accession>A0ABR3AB93</accession>
<evidence type="ECO:0000313" key="3">
    <source>
        <dbReference type="Proteomes" id="UP001437256"/>
    </source>
</evidence>
<reference evidence="2 3" key="1">
    <citation type="submission" date="2024-05" db="EMBL/GenBank/DDBJ databases">
        <title>A draft genome resource for the thread blight pathogen Marasmius tenuissimus strain MS-2.</title>
        <authorList>
            <person name="Yulfo-Soto G.E."/>
            <person name="Baruah I.K."/>
            <person name="Amoako-Attah I."/>
            <person name="Bukari Y."/>
            <person name="Meinhardt L.W."/>
            <person name="Bailey B.A."/>
            <person name="Cohen S.P."/>
        </authorList>
    </citation>
    <scope>NUCLEOTIDE SEQUENCE [LARGE SCALE GENOMIC DNA]</scope>
    <source>
        <strain evidence="2 3">MS-2</strain>
    </source>
</reference>
<evidence type="ECO:0000259" key="1">
    <source>
        <dbReference type="Pfam" id="PF24355"/>
    </source>
</evidence>
<sequence>MTSTAVFSELMDDLFTYLDSRDTGYLLPEVYSKFLDDQGYLKHENAWKNALEPQPMLGIPQEYMADKALKNAYDLFSIDHIIKERPKETTTTCVNPLAAQFQGLGLNYDPSPSPAASMVGSNGLMPLLTRKGFVDITSVEVLCDPSKEWGNLRRVVKLYSSAADAGPMAKYRERPELPRIVLPEMPDSRMLDRVKRVTQFANAKAKNELDAARTMTSLMAQGRQNAVELIGDYRYEYRYY</sequence>
<dbReference type="InterPro" id="IPR055936">
    <property type="entry name" value="DUF7514"/>
</dbReference>
<name>A0ABR3AB93_9AGAR</name>
<dbReference type="EMBL" id="JBBXMP010000008">
    <property type="protein sequence ID" value="KAL0070278.1"/>
    <property type="molecule type" value="Genomic_DNA"/>
</dbReference>
<keyword evidence="3" id="KW-1185">Reference proteome</keyword>
<evidence type="ECO:0000313" key="2">
    <source>
        <dbReference type="EMBL" id="KAL0070278.1"/>
    </source>
</evidence>
<gene>
    <name evidence="2" type="ORF">AAF712_002770</name>
</gene>
<dbReference type="Proteomes" id="UP001437256">
    <property type="component" value="Unassembled WGS sequence"/>
</dbReference>
<protein>
    <recommendedName>
        <fullName evidence="1">DUF7514 domain-containing protein</fullName>
    </recommendedName>
</protein>
<dbReference type="Pfam" id="PF24355">
    <property type="entry name" value="DUF7514"/>
    <property type="match status" value="1"/>
</dbReference>
<comment type="caution">
    <text evidence="2">The sequence shown here is derived from an EMBL/GenBank/DDBJ whole genome shotgun (WGS) entry which is preliminary data.</text>
</comment>